<keyword evidence="3" id="KW-1185">Reference proteome</keyword>
<dbReference type="AlphaFoldDB" id="A0ABD0NXB1"/>
<evidence type="ECO:0000256" key="1">
    <source>
        <dbReference type="SAM" id="MobiDB-lite"/>
    </source>
</evidence>
<dbReference type="Proteomes" id="UP001529510">
    <property type="component" value="Unassembled WGS sequence"/>
</dbReference>
<accession>A0ABD0NXB1</accession>
<sequence>EVIPSYLATSPIPSDGGLLMGSNSENGLMKKRRKRRRKCRVEDVKREDSVEFSEEELFNLDINDSEQPDQN</sequence>
<evidence type="ECO:0000313" key="2">
    <source>
        <dbReference type="EMBL" id="KAL0165138.1"/>
    </source>
</evidence>
<gene>
    <name evidence="2" type="ORF">M9458_040891</name>
</gene>
<organism evidence="2 3">
    <name type="scientific">Cirrhinus mrigala</name>
    <name type="common">Mrigala</name>
    <dbReference type="NCBI Taxonomy" id="683832"/>
    <lineage>
        <taxon>Eukaryota</taxon>
        <taxon>Metazoa</taxon>
        <taxon>Chordata</taxon>
        <taxon>Craniata</taxon>
        <taxon>Vertebrata</taxon>
        <taxon>Euteleostomi</taxon>
        <taxon>Actinopterygii</taxon>
        <taxon>Neopterygii</taxon>
        <taxon>Teleostei</taxon>
        <taxon>Ostariophysi</taxon>
        <taxon>Cypriniformes</taxon>
        <taxon>Cyprinidae</taxon>
        <taxon>Labeoninae</taxon>
        <taxon>Labeonini</taxon>
        <taxon>Cirrhinus</taxon>
    </lineage>
</organism>
<reference evidence="2 3" key="1">
    <citation type="submission" date="2024-05" db="EMBL/GenBank/DDBJ databases">
        <title>Genome sequencing and assembly of Indian major carp, Cirrhinus mrigala (Hamilton, 1822).</title>
        <authorList>
            <person name="Mohindra V."/>
            <person name="Chowdhury L.M."/>
            <person name="Lal K."/>
            <person name="Jena J.K."/>
        </authorList>
    </citation>
    <scope>NUCLEOTIDE SEQUENCE [LARGE SCALE GENOMIC DNA]</scope>
    <source>
        <strain evidence="2">CM1030</strain>
        <tissue evidence="2">Blood</tissue>
    </source>
</reference>
<feature type="compositionally biased region" description="Basic residues" evidence="1">
    <location>
        <begin position="29"/>
        <end position="39"/>
    </location>
</feature>
<feature type="non-terminal residue" evidence="2">
    <location>
        <position position="1"/>
    </location>
</feature>
<feature type="region of interest" description="Disordered" evidence="1">
    <location>
        <begin position="1"/>
        <end position="40"/>
    </location>
</feature>
<proteinExistence type="predicted"/>
<protein>
    <submittedName>
        <fullName evidence="2">Uncharacterized protein</fullName>
    </submittedName>
</protein>
<evidence type="ECO:0000313" key="3">
    <source>
        <dbReference type="Proteomes" id="UP001529510"/>
    </source>
</evidence>
<name>A0ABD0NXB1_CIRMR</name>
<dbReference type="EMBL" id="JAMKFB020000020">
    <property type="protein sequence ID" value="KAL0165138.1"/>
    <property type="molecule type" value="Genomic_DNA"/>
</dbReference>
<feature type="non-terminal residue" evidence="2">
    <location>
        <position position="71"/>
    </location>
</feature>
<comment type="caution">
    <text evidence="2">The sequence shown here is derived from an EMBL/GenBank/DDBJ whole genome shotgun (WGS) entry which is preliminary data.</text>
</comment>